<dbReference type="InterPro" id="IPR001128">
    <property type="entry name" value="Cyt_P450"/>
</dbReference>
<dbReference type="SUPFAM" id="SSF48264">
    <property type="entry name" value="Cytochrome P450"/>
    <property type="match status" value="1"/>
</dbReference>
<name>A0AAV1D869_OLDCO</name>
<keyword evidence="3 11" id="KW-0349">Heme</keyword>
<evidence type="ECO:0000256" key="1">
    <source>
        <dbReference type="ARBA" id="ARBA00004370"/>
    </source>
</evidence>
<dbReference type="EMBL" id="OX459121">
    <property type="protein sequence ID" value="CAI9103164.1"/>
    <property type="molecule type" value="Genomic_DNA"/>
</dbReference>
<evidence type="ECO:0000256" key="11">
    <source>
        <dbReference type="PIRSR" id="PIRSR602401-1"/>
    </source>
</evidence>
<evidence type="ECO:0000256" key="6">
    <source>
        <dbReference type="ARBA" id="ARBA00022989"/>
    </source>
</evidence>
<protein>
    <submittedName>
        <fullName evidence="14">OLC1v1001610C1</fullName>
    </submittedName>
</protein>
<evidence type="ECO:0000256" key="10">
    <source>
        <dbReference type="ARBA" id="ARBA00023136"/>
    </source>
</evidence>
<evidence type="ECO:0000256" key="12">
    <source>
        <dbReference type="RuleBase" id="RU000461"/>
    </source>
</evidence>
<evidence type="ECO:0000313" key="14">
    <source>
        <dbReference type="EMBL" id="CAI9103164.1"/>
    </source>
</evidence>
<dbReference type="PROSITE" id="PS00086">
    <property type="entry name" value="CYTOCHROME_P450"/>
    <property type="match status" value="1"/>
</dbReference>
<gene>
    <name evidence="14" type="ORF">OLC1_LOCUS12383</name>
</gene>
<organism evidence="14 15">
    <name type="scientific">Oldenlandia corymbosa var. corymbosa</name>
    <dbReference type="NCBI Taxonomy" id="529605"/>
    <lineage>
        <taxon>Eukaryota</taxon>
        <taxon>Viridiplantae</taxon>
        <taxon>Streptophyta</taxon>
        <taxon>Embryophyta</taxon>
        <taxon>Tracheophyta</taxon>
        <taxon>Spermatophyta</taxon>
        <taxon>Magnoliopsida</taxon>
        <taxon>eudicotyledons</taxon>
        <taxon>Gunneridae</taxon>
        <taxon>Pentapetalae</taxon>
        <taxon>asterids</taxon>
        <taxon>lamiids</taxon>
        <taxon>Gentianales</taxon>
        <taxon>Rubiaceae</taxon>
        <taxon>Rubioideae</taxon>
        <taxon>Spermacoceae</taxon>
        <taxon>Hedyotis-Oldenlandia complex</taxon>
        <taxon>Oldenlandia</taxon>
    </lineage>
</organism>
<dbReference type="Gene3D" id="1.10.630.10">
    <property type="entry name" value="Cytochrome P450"/>
    <property type="match status" value="1"/>
</dbReference>
<dbReference type="PANTHER" id="PTHR24282">
    <property type="entry name" value="CYTOCHROME P450 FAMILY MEMBER"/>
    <property type="match status" value="1"/>
</dbReference>
<evidence type="ECO:0000313" key="15">
    <source>
        <dbReference type="Proteomes" id="UP001161247"/>
    </source>
</evidence>
<accession>A0AAV1D869</accession>
<comment type="similarity">
    <text evidence="2 12">Belongs to the cytochrome P450 family.</text>
</comment>
<proteinExistence type="inferred from homology"/>
<keyword evidence="5 11" id="KW-0479">Metal-binding</keyword>
<dbReference type="GO" id="GO:0016705">
    <property type="term" value="F:oxidoreductase activity, acting on paired donors, with incorporation or reduction of molecular oxygen"/>
    <property type="evidence" value="ECO:0007669"/>
    <property type="project" value="InterPro"/>
</dbReference>
<feature type="binding site" description="axial binding residue" evidence="11">
    <location>
        <position position="466"/>
    </location>
    <ligand>
        <name>heme</name>
        <dbReference type="ChEBI" id="CHEBI:30413"/>
    </ligand>
    <ligandPart>
        <name>Fe</name>
        <dbReference type="ChEBI" id="CHEBI:18248"/>
    </ligandPart>
</feature>
<keyword evidence="4 13" id="KW-0812">Transmembrane</keyword>
<dbReference type="InterPro" id="IPR002401">
    <property type="entry name" value="Cyt_P450_E_grp-I"/>
</dbReference>
<feature type="transmembrane region" description="Helical" evidence="13">
    <location>
        <begin position="6"/>
        <end position="27"/>
    </location>
</feature>
<dbReference type="GO" id="GO:0004497">
    <property type="term" value="F:monooxygenase activity"/>
    <property type="evidence" value="ECO:0007669"/>
    <property type="project" value="UniProtKB-KW"/>
</dbReference>
<keyword evidence="6 13" id="KW-1133">Transmembrane helix</keyword>
<dbReference type="InterPro" id="IPR017972">
    <property type="entry name" value="Cyt_P450_CS"/>
</dbReference>
<sequence length="518" mass="58614">MEVLQYFQKALISLGIVALIALFWRLYNALVIQPGKLRSIMRKQGITGPPPTLLFGNILEIKKAWSGTANAPPIFGVPNKHDCATTIFPFFQNWLKKYGDMFMLSMGNTQVLVVTRQEIVKEMTTCTSPNFGKPSYQAKEHSAFLGDSIFTSNGTQWAHQRKVIAPELFMDKVKGMTKLIQESAMTIVNSWNKVIEEKGGIADIKVDPYMRRMSGDVISKACFGSSYNKGEDLFSKLTSLEEATSKKFLAIGIPGMRHLPTKSNRKAWALAKEIKELILNVVKERTKAGYEKDLLQMVMETARNEEFIRSHEELDRFIVDNCKTIYFAGYESTAISAAWCLMLLAANPEWQERVRSEVVDTCRGRVPDAESIRTMKSLTMVINESLRLYPPATIMSREVFEDMKFGDIVIPKGVNVWAFVLTLHTDPEIWGNDSYEFNPQRFADGVAKACKYPQAYMPFGMGPRICLGQHLATVELKILIALIILRFSFTLSPTYIHSPVLRYIIVPKHGVNLCFKKL</sequence>
<keyword evidence="8 11" id="KW-0408">Iron</keyword>
<dbReference type="GO" id="GO:0016020">
    <property type="term" value="C:membrane"/>
    <property type="evidence" value="ECO:0007669"/>
    <property type="project" value="UniProtKB-SubCell"/>
</dbReference>
<keyword evidence="10 13" id="KW-0472">Membrane</keyword>
<evidence type="ECO:0000256" key="3">
    <source>
        <dbReference type="ARBA" id="ARBA00022617"/>
    </source>
</evidence>
<dbReference type="Pfam" id="PF00067">
    <property type="entry name" value="p450"/>
    <property type="match status" value="1"/>
</dbReference>
<evidence type="ECO:0000256" key="13">
    <source>
        <dbReference type="SAM" id="Phobius"/>
    </source>
</evidence>
<evidence type="ECO:0000256" key="5">
    <source>
        <dbReference type="ARBA" id="ARBA00022723"/>
    </source>
</evidence>
<dbReference type="InterPro" id="IPR050665">
    <property type="entry name" value="Cytochrome_P450_Monooxygen"/>
</dbReference>
<evidence type="ECO:0000256" key="7">
    <source>
        <dbReference type="ARBA" id="ARBA00023002"/>
    </source>
</evidence>
<keyword evidence="15" id="KW-1185">Reference proteome</keyword>
<reference evidence="14" key="1">
    <citation type="submission" date="2023-03" db="EMBL/GenBank/DDBJ databases">
        <authorList>
            <person name="Julca I."/>
        </authorList>
    </citation>
    <scope>NUCLEOTIDE SEQUENCE</scope>
</reference>
<dbReference type="PANTHER" id="PTHR24282:SF196">
    <property type="entry name" value="CYTOCHROME P450 714C2"/>
    <property type="match status" value="1"/>
</dbReference>
<dbReference type="PRINTS" id="PR00385">
    <property type="entry name" value="P450"/>
</dbReference>
<dbReference type="PRINTS" id="PR00463">
    <property type="entry name" value="EP450I"/>
</dbReference>
<evidence type="ECO:0000256" key="2">
    <source>
        <dbReference type="ARBA" id="ARBA00010617"/>
    </source>
</evidence>
<evidence type="ECO:0000256" key="4">
    <source>
        <dbReference type="ARBA" id="ARBA00022692"/>
    </source>
</evidence>
<dbReference type="GO" id="GO:0005506">
    <property type="term" value="F:iron ion binding"/>
    <property type="evidence" value="ECO:0007669"/>
    <property type="project" value="InterPro"/>
</dbReference>
<dbReference type="AlphaFoldDB" id="A0AAV1D869"/>
<keyword evidence="9 12" id="KW-0503">Monooxygenase</keyword>
<comment type="cofactor">
    <cofactor evidence="11">
        <name>heme</name>
        <dbReference type="ChEBI" id="CHEBI:30413"/>
    </cofactor>
</comment>
<evidence type="ECO:0000256" key="8">
    <source>
        <dbReference type="ARBA" id="ARBA00023004"/>
    </source>
</evidence>
<evidence type="ECO:0000256" key="9">
    <source>
        <dbReference type="ARBA" id="ARBA00023033"/>
    </source>
</evidence>
<keyword evidence="7 12" id="KW-0560">Oxidoreductase</keyword>
<dbReference type="GO" id="GO:0020037">
    <property type="term" value="F:heme binding"/>
    <property type="evidence" value="ECO:0007669"/>
    <property type="project" value="InterPro"/>
</dbReference>
<comment type="subcellular location">
    <subcellularLocation>
        <location evidence="1">Membrane</location>
    </subcellularLocation>
</comment>
<dbReference type="InterPro" id="IPR036396">
    <property type="entry name" value="Cyt_P450_sf"/>
</dbReference>
<dbReference type="Proteomes" id="UP001161247">
    <property type="component" value="Chromosome 4"/>
</dbReference>